<keyword evidence="1" id="KW-0853">WD repeat</keyword>
<protein>
    <submittedName>
        <fullName evidence="3">Uncharacterized protein</fullName>
    </submittedName>
</protein>
<dbReference type="GO" id="GO:1990757">
    <property type="term" value="F:ubiquitin ligase activator activity"/>
    <property type="evidence" value="ECO:0007669"/>
    <property type="project" value="TreeGrafter"/>
</dbReference>
<dbReference type="GO" id="GO:0010997">
    <property type="term" value="F:anaphase-promoting complex binding"/>
    <property type="evidence" value="ECO:0007669"/>
    <property type="project" value="InterPro"/>
</dbReference>
<accession>A0A3R7MMD2</accession>
<dbReference type="AlphaFoldDB" id="A0A3R7MMD2"/>
<dbReference type="GO" id="GO:1905786">
    <property type="term" value="P:positive regulation of anaphase-promoting complex-dependent catabolic process"/>
    <property type="evidence" value="ECO:0007669"/>
    <property type="project" value="TreeGrafter"/>
</dbReference>
<dbReference type="VEuPathDB" id="TriTrypDB:TRSC58_02009"/>
<evidence type="ECO:0000256" key="1">
    <source>
        <dbReference type="ARBA" id="ARBA00022574"/>
    </source>
</evidence>
<proteinExistence type="predicted"/>
<keyword evidence="2" id="KW-0677">Repeat</keyword>
<dbReference type="RefSeq" id="XP_029238495.1">
    <property type="nucleotide sequence ID" value="XM_029381759.1"/>
</dbReference>
<dbReference type="InterPro" id="IPR015943">
    <property type="entry name" value="WD40/YVTN_repeat-like_dom_sf"/>
</dbReference>
<gene>
    <name evidence="3" type="ORF">TraAM80_04850</name>
</gene>
<evidence type="ECO:0000313" key="3">
    <source>
        <dbReference type="EMBL" id="RNF05120.1"/>
    </source>
</evidence>
<dbReference type="PANTHER" id="PTHR19918">
    <property type="entry name" value="CELL DIVISION CYCLE 20 CDC20 FIZZY -RELATED"/>
    <property type="match status" value="1"/>
</dbReference>
<dbReference type="OMA" id="RAFCWWA"/>
<dbReference type="GeneID" id="40328783"/>
<sequence>MRKNTVASLFPSSCYHLTDDWTNGLPADTIFKQPQTEEDRFIGIVDSKKFLHNPYNACTHSAGCEAEARYRKTLESQMGLDGGGLMLFETNEHAPNFTRPEVDGGGNQLLPPSYVSRGEIMTEPCEGPQPSMRNADLLTDAEEEPHDGFRTPPSTPVKNRVGGVGLRFPSHHRATSAISLLTPASTVQLESWDGCVTPLKVSKNCGMRNQESRSFGIEGGCRSSSPYSCTQGGDTHRTTPILNGAGVASLGYGSRGSEVINAVATSPHPGRNTMLHSAASPQLRTPVRNENHLLHTPTPGAHIGNATVSQSASPVSRRSVLYSQHVTPHRKLEKCYRVLAAEGLSLCDYQGRPNFSPLSLGYMGAIVALQQSVYLWQESGGTHLLYRTSTEFILVTAVSSSRRPTEEGDLYLAVGMSDGTIVVLKYHVGDGDSIVSNGVQSTPFGTIAGKRNQTFFKGSMSHVSTVHVVGHGLYSGCMDGTLTVRNLRDGSVVWYSCTEVERDLFSYTLFQADYSVAVGAPIYKLEVTPDGEHIAVGTTDSLFVYQTNSMGPGNRTRCRVVFSGASKPVRAFCWWALPFNSLNDYAAEAHHSPSSGSNFDFLHSILIYGGGRDGSVLSAYCVGSRSHKATYCLSAPILAIVSSETSEEIIVSVDIPGSEVGYVRHLEERGPAPATHGNANVNAYDVNGDRLENFNDWGFSDSSGEEEALPHVSYVAQHHPIAFSQQTHHRINGKCAGGIALGSASAQASRLLYGVEATETPLALPHMRPLHSESTEGGKLLQLFQLKDGGATLERLGGVVGLKVASLYMALSPDGSLLSTAGSELKLRIWRDFKARLPDRGAQCDFR</sequence>
<dbReference type="VEuPathDB" id="TriTrypDB:TRSC58_02232"/>
<dbReference type="SUPFAM" id="SSF69322">
    <property type="entry name" value="Tricorn protease domain 2"/>
    <property type="match status" value="1"/>
</dbReference>
<dbReference type="InterPro" id="IPR033010">
    <property type="entry name" value="Cdc20/Fizzy"/>
</dbReference>
<organism evidence="3 4">
    <name type="scientific">Trypanosoma rangeli</name>
    <dbReference type="NCBI Taxonomy" id="5698"/>
    <lineage>
        <taxon>Eukaryota</taxon>
        <taxon>Discoba</taxon>
        <taxon>Euglenozoa</taxon>
        <taxon>Kinetoplastea</taxon>
        <taxon>Metakinetoplastina</taxon>
        <taxon>Trypanosomatida</taxon>
        <taxon>Trypanosomatidae</taxon>
        <taxon>Trypanosoma</taxon>
        <taxon>Herpetosoma</taxon>
    </lineage>
</organism>
<dbReference type="EMBL" id="MKGL01000143">
    <property type="protein sequence ID" value="RNF05120.1"/>
    <property type="molecule type" value="Genomic_DNA"/>
</dbReference>
<keyword evidence="4" id="KW-1185">Reference proteome</keyword>
<dbReference type="GO" id="GO:0031145">
    <property type="term" value="P:anaphase-promoting complex-dependent catabolic process"/>
    <property type="evidence" value="ECO:0007669"/>
    <property type="project" value="TreeGrafter"/>
</dbReference>
<evidence type="ECO:0000313" key="4">
    <source>
        <dbReference type="Proteomes" id="UP000283634"/>
    </source>
</evidence>
<dbReference type="Gene3D" id="2.130.10.10">
    <property type="entry name" value="YVTN repeat-like/Quinoprotein amine dehydrogenase"/>
    <property type="match status" value="1"/>
</dbReference>
<reference evidence="3 4" key="1">
    <citation type="journal article" date="2018" name="BMC Genomics">
        <title>Genomic comparison of Trypanosoma conorhini and Trypanosoma rangeli to Trypanosoma cruzi strains of high and low virulence.</title>
        <authorList>
            <person name="Bradwell K.R."/>
            <person name="Koparde V.N."/>
            <person name="Matveyev A.V."/>
            <person name="Serrano M.G."/>
            <person name="Alves J.M."/>
            <person name="Parikh H."/>
            <person name="Huang B."/>
            <person name="Lee V."/>
            <person name="Espinosa-Alvarez O."/>
            <person name="Ortiz P.A."/>
            <person name="Costa-Martins A.G."/>
            <person name="Teixeira M.M."/>
            <person name="Buck G.A."/>
        </authorList>
    </citation>
    <scope>NUCLEOTIDE SEQUENCE [LARGE SCALE GENOMIC DNA]</scope>
    <source>
        <strain evidence="3 4">AM80</strain>
    </source>
</reference>
<evidence type="ECO:0000256" key="2">
    <source>
        <dbReference type="ARBA" id="ARBA00022737"/>
    </source>
</evidence>
<dbReference type="PANTHER" id="PTHR19918:SF64">
    <property type="entry name" value="GUANINE NUCLEOTIDE-BINDING PROTEIN SUBUNIT BETA-LIKE PROTEIN"/>
    <property type="match status" value="1"/>
</dbReference>
<comment type="caution">
    <text evidence="3">The sequence shown here is derived from an EMBL/GenBank/DDBJ whole genome shotgun (WGS) entry which is preliminary data.</text>
</comment>
<dbReference type="OrthoDB" id="242287at2759"/>
<dbReference type="Proteomes" id="UP000283634">
    <property type="component" value="Unassembled WGS sequence"/>
</dbReference>
<dbReference type="GO" id="GO:0005680">
    <property type="term" value="C:anaphase-promoting complex"/>
    <property type="evidence" value="ECO:0007669"/>
    <property type="project" value="TreeGrafter"/>
</dbReference>
<name>A0A3R7MMD2_TRYRA</name>